<feature type="domain" description="UvrD-like helicase C-terminal" evidence="14">
    <location>
        <begin position="741"/>
        <end position="1049"/>
    </location>
</feature>
<dbReference type="GO" id="GO:0043138">
    <property type="term" value="F:3'-5' DNA helicase activity"/>
    <property type="evidence" value="ECO:0007669"/>
    <property type="project" value="UniProtKB-EC"/>
</dbReference>
<dbReference type="InterPro" id="IPR014016">
    <property type="entry name" value="UvrD-like_ATP-bd"/>
</dbReference>
<dbReference type="InterPro" id="IPR000212">
    <property type="entry name" value="DNA_helicase_UvrD/REP"/>
</dbReference>
<dbReference type="FunFam" id="1.10.486.10:FF:000011">
    <property type="entry name" value="ATP-depentend DNA helicase, putative"/>
    <property type="match status" value="1"/>
</dbReference>
<evidence type="ECO:0000259" key="13">
    <source>
        <dbReference type="PROSITE" id="PS51198"/>
    </source>
</evidence>
<feature type="binding site" evidence="11">
    <location>
        <begin position="485"/>
        <end position="492"/>
    </location>
    <ligand>
        <name>ATP</name>
        <dbReference type="ChEBI" id="CHEBI:30616"/>
    </ligand>
</feature>
<dbReference type="Gene3D" id="1.10.486.10">
    <property type="entry name" value="PCRA, domain 4"/>
    <property type="match status" value="1"/>
</dbReference>
<dbReference type="Gene3D" id="1.10.10.160">
    <property type="match status" value="1"/>
</dbReference>
<evidence type="ECO:0000256" key="6">
    <source>
        <dbReference type="ARBA" id="ARBA00023125"/>
    </source>
</evidence>
<dbReference type="SUPFAM" id="SSF52540">
    <property type="entry name" value="P-loop containing nucleoside triphosphate hydrolases"/>
    <property type="match status" value="1"/>
</dbReference>
<reference evidence="15" key="2">
    <citation type="journal article" date="2014" name="PLoS Genet.">
        <title>Signature gene expression reveals novel clues to the molecular mechanisms of dimorphic transition in Penicillium marneffei.</title>
        <authorList>
            <person name="Yang E."/>
            <person name="Wang G."/>
            <person name="Cai J."/>
            <person name="Woo P.C."/>
            <person name="Lau S.K."/>
            <person name="Yuen K.-Y."/>
            <person name="Chow W.-N."/>
            <person name="Lin X."/>
        </authorList>
    </citation>
    <scope>NUCLEOTIDE SEQUENCE</scope>
    <source>
        <strain evidence="15">PM1</strain>
    </source>
</reference>
<sequence>MTPVDGPALLEINLSTEPQRSLQAYTPSNMQLPTEIYDLITLYVEIDENTRPRHWQHKVRNYQGLGVRTRQRLAQLRLVNKAFYHSVSPRLFRHIGVRPKLNSSSSSSTTTTTTTTTSCSAFRRLEAVSKSQYAEYVRAVDFWFHSSPQEGADQEYLQDFARLLNQCLARFKGLKTLSFSQPHSDLPVEENELYVSSIVEMFRDLSFQSLEGLTLYFPLAHDFGRLFHSSSPELCTMNVPLERLRNLELGVYACTNPHLVGNWIRFIRPENAGLPNELYERYLYQLIAPANNLENLSIRSMDLLNLDSVDFSPPSLRHLRSLSLSAVSISADKLLSLFGEADGSIASEIKHIDFNIVKLTAGTWYHVLLTMSQLLPRLVDFTSESSGYSSTGSSAHLMPVLPRRGFATTYSIETDEAVDIVALGHLQRVVNGNRVKWNDQDCHSEYPDLSIGRIVQMDIDPILNGLNAAQRTAVTSPSSILQVLAPPGSGKTKTLTARVAYLLSSKHAFRPQDVICCTFTIKASREMRERLTHLIGDQVVSKLVLGTFHSICRRYLVAYGHLIGLKKGFGIADSNDGLAIIKRIVKRLNLNIQPNPARSRISSQKAQGISWQDLIDARHPKSVDQQEFVQVYREYEAALASSNLLDYDDLLLRCVDLLRQHPHCVSNVQTVLVDEFQDTNVIQYELMNLFAAQNKRITIVGDPDQSIYGFRSAEIKNLERMQRRYPNTSVVLLEDNYRSSGSILGSAEQVIEQDTARPVKKLHPTHGVGTMPVLRKLPTAAAEAQWMVMEIKRCITLTGQLLKSSDFAILLRSAALSRQIESELGKQGIPYRMVGGSRFFDRVEIRLLLDYLRVISHPENNDALARIINVPTRKIGDETLKSLTAGAESANLPLWTFIKDVAQGRRSCQKGLSKAANIGLSVLVGLIEASRQKLHDCIDESSPRVLLEFVISKLGFREYLTATYPLDEENRWANVEELLAQAGDSSTSYSQQDDILPEIEGLEQHQGHIGEEALSRFLANVALSTEVTTEEGDQPQEKVTISTIHAAKGLEWPVVFVAAVYEGIIPHSRAEDSDEERRLLYVAMTRAQALLYLSLPRRDSKNGEETRTSSFLPPSIVEAKFRAIGPKLVDKTIFAIADILGREHPSQEAIVKGLQARLPSLNDDLWTPDGDYTGDTATRWDGSTASSSLDARGQAQEHWTKRRRLNDQAQDSTGGKAGPGFVTATSYTMNNASGYSISSTTVLTGFSTARQHMETAPPPVQKELMHPTQKKTTTSSMTRKNASAPPGQGTLSNYFGINSPKPQTTTKTSSDDKRKPSSQANCDPPAVLNYAAMDGQTLSSGGYRIQPQAYKPPRPVPLAAKDANNYTWLPQSDKGSTPSIPTATTVSASDTKPPTTTMNHRPTSSFHTTTTMMGTTMNQLSTAQSAGGYGVSMGRKTLGVRRSLNNGWAERMNRVNQHNHPK</sequence>
<reference key="1">
    <citation type="journal article" date="2014" name="PLoS Genet.">
        <title>Signature Gene Expression Reveals Novel Clues to the Molecular Mechanisms of Dimorphic Transition in Penicillium marneffei.</title>
        <authorList>
            <person name="Yang E."/>
            <person name="Wang G."/>
            <person name="Cai J."/>
            <person name="Woo P.C."/>
            <person name="Lau S.K."/>
            <person name="Yuen K.-Y."/>
            <person name="Chow W.-N."/>
            <person name="Lin X."/>
        </authorList>
    </citation>
    <scope>NUCLEOTIDE SEQUENCE [LARGE SCALE GENOMIC DNA]</scope>
    <source>
        <strain>PM1</strain>
    </source>
</reference>
<dbReference type="PROSITE" id="PS51217">
    <property type="entry name" value="UVRD_HELICASE_CTER"/>
    <property type="match status" value="1"/>
</dbReference>
<evidence type="ECO:0000256" key="7">
    <source>
        <dbReference type="ARBA" id="ARBA00023235"/>
    </source>
</evidence>
<gene>
    <name evidence="15" type="ORF">GQ26_0200150</name>
</gene>
<evidence type="ECO:0000256" key="4">
    <source>
        <dbReference type="ARBA" id="ARBA00022806"/>
    </source>
</evidence>
<dbReference type="EC" id="5.6.2.4" evidence="9"/>
<organism evidence="15">
    <name type="scientific">Talaromyces marneffei PM1</name>
    <dbReference type="NCBI Taxonomy" id="1077442"/>
    <lineage>
        <taxon>Eukaryota</taxon>
        <taxon>Fungi</taxon>
        <taxon>Dikarya</taxon>
        <taxon>Ascomycota</taxon>
        <taxon>Pezizomycotina</taxon>
        <taxon>Eurotiomycetes</taxon>
        <taxon>Eurotiomycetidae</taxon>
        <taxon>Eurotiales</taxon>
        <taxon>Trichocomaceae</taxon>
        <taxon>Talaromyces</taxon>
        <taxon>Talaromyces sect. Talaromyces</taxon>
    </lineage>
</organism>
<proteinExistence type="inferred from homology"/>
<keyword evidence="2 11" id="KW-0547">Nucleotide-binding</keyword>
<dbReference type="GO" id="GO:0005524">
    <property type="term" value="F:ATP binding"/>
    <property type="evidence" value="ECO:0007669"/>
    <property type="project" value="UniProtKB-UniRule"/>
</dbReference>
<dbReference type="InterPro" id="IPR014017">
    <property type="entry name" value="DNA_helicase_UvrD-like_C"/>
</dbReference>
<feature type="region of interest" description="Disordered" evidence="12">
    <location>
        <begin position="1176"/>
        <end position="1218"/>
    </location>
</feature>
<comment type="catalytic activity">
    <reaction evidence="8">
        <text>Couples ATP hydrolysis with the unwinding of duplex DNA by translocating in the 3'-5' direction.</text>
        <dbReference type="EC" id="5.6.2.4"/>
    </reaction>
</comment>
<keyword evidence="7" id="KW-0413">Isomerase</keyword>
<evidence type="ECO:0000256" key="3">
    <source>
        <dbReference type="ARBA" id="ARBA00022801"/>
    </source>
</evidence>
<feature type="compositionally biased region" description="Polar residues" evidence="12">
    <location>
        <begin position="1270"/>
        <end position="1281"/>
    </location>
</feature>
<evidence type="ECO:0000256" key="8">
    <source>
        <dbReference type="ARBA" id="ARBA00034617"/>
    </source>
</evidence>
<dbReference type="Pfam" id="PF00580">
    <property type="entry name" value="UvrD-helicase"/>
    <property type="match status" value="1"/>
</dbReference>
<keyword evidence="5 11" id="KW-0067">ATP-binding</keyword>
<evidence type="ECO:0000256" key="12">
    <source>
        <dbReference type="SAM" id="MobiDB-lite"/>
    </source>
</evidence>
<dbReference type="EMBL" id="JPOX01000020">
    <property type="protein sequence ID" value="KFX46013.1"/>
    <property type="molecule type" value="Genomic_DNA"/>
</dbReference>
<evidence type="ECO:0000256" key="10">
    <source>
        <dbReference type="ARBA" id="ARBA00048988"/>
    </source>
</evidence>
<evidence type="ECO:0000313" key="15">
    <source>
        <dbReference type="EMBL" id="KFX46013.1"/>
    </source>
</evidence>
<dbReference type="PROSITE" id="PS51198">
    <property type="entry name" value="UVRD_HELICASE_ATP_BIND"/>
    <property type="match status" value="1"/>
</dbReference>
<keyword evidence="4 11" id="KW-0347">Helicase</keyword>
<evidence type="ECO:0000256" key="9">
    <source>
        <dbReference type="ARBA" id="ARBA00034808"/>
    </source>
</evidence>
<dbReference type="PANTHER" id="PTHR11070">
    <property type="entry name" value="UVRD / RECB / PCRA DNA HELICASE FAMILY MEMBER"/>
    <property type="match status" value="1"/>
</dbReference>
<dbReference type="Gene3D" id="3.40.50.300">
    <property type="entry name" value="P-loop containing nucleotide triphosphate hydrolases"/>
    <property type="match status" value="2"/>
</dbReference>
<comment type="similarity">
    <text evidence="1">Belongs to the helicase family. UvrD subfamily.</text>
</comment>
<evidence type="ECO:0000256" key="1">
    <source>
        <dbReference type="ARBA" id="ARBA00009922"/>
    </source>
</evidence>
<dbReference type="CDD" id="cd18807">
    <property type="entry name" value="SF1_C_UvrD"/>
    <property type="match status" value="1"/>
</dbReference>
<dbReference type="eggNOG" id="KOG2108">
    <property type="taxonomic scope" value="Eukaryota"/>
</dbReference>
<dbReference type="GO" id="GO:0003677">
    <property type="term" value="F:DNA binding"/>
    <property type="evidence" value="ECO:0007669"/>
    <property type="project" value="UniProtKB-KW"/>
</dbReference>
<dbReference type="PANTHER" id="PTHR11070:SF2">
    <property type="entry name" value="ATP-DEPENDENT DNA HELICASE SRS2"/>
    <property type="match status" value="1"/>
</dbReference>
<dbReference type="InterPro" id="IPR013986">
    <property type="entry name" value="DExx_box_DNA_helicase_dom_sf"/>
</dbReference>
<feature type="domain" description="UvrD-like helicase ATP-binding" evidence="13">
    <location>
        <begin position="464"/>
        <end position="740"/>
    </location>
</feature>
<dbReference type="GO" id="GO:0000725">
    <property type="term" value="P:recombinational repair"/>
    <property type="evidence" value="ECO:0007669"/>
    <property type="project" value="TreeGrafter"/>
</dbReference>
<comment type="caution">
    <text evidence="15">The sequence shown here is derived from an EMBL/GenBank/DDBJ whole genome shotgun (WGS) entry which is preliminary data.</text>
</comment>
<dbReference type="InterPro" id="IPR027417">
    <property type="entry name" value="P-loop_NTPase"/>
</dbReference>
<dbReference type="GO" id="GO:0005634">
    <property type="term" value="C:nucleus"/>
    <property type="evidence" value="ECO:0007669"/>
    <property type="project" value="TreeGrafter"/>
</dbReference>
<comment type="catalytic activity">
    <reaction evidence="10">
        <text>ATP + H2O = ADP + phosphate + H(+)</text>
        <dbReference type="Rhea" id="RHEA:13065"/>
        <dbReference type="ChEBI" id="CHEBI:15377"/>
        <dbReference type="ChEBI" id="CHEBI:15378"/>
        <dbReference type="ChEBI" id="CHEBI:30616"/>
        <dbReference type="ChEBI" id="CHEBI:43474"/>
        <dbReference type="ChEBI" id="CHEBI:456216"/>
        <dbReference type="EC" id="5.6.2.4"/>
    </reaction>
</comment>
<evidence type="ECO:0000259" key="14">
    <source>
        <dbReference type="PROSITE" id="PS51217"/>
    </source>
</evidence>
<feature type="compositionally biased region" description="Low complexity" evidence="12">
    <location>
        <begin position="1299"/>
        <end position="1308"/>
    </location>
</feature>
<evidence type="ECO:0000256" key="2">
    <source>
        <dbReference type="ARBA" id="ARBA00022741"/>
    </source>
</evidence>
<evidence type="ECO:0000256" key="11">
    <source>
        <dbReference type="PROSITE-ProRule" id="PRU00560"/>
    </source>
</evidence>
<keyword evidence="3 11" id="KW-0378">Hydrolase</keyword>
<evidence type="ECO:0000256" key="5">
    <source>
        <dbReference type="ARBA" id="ARBA00022840"/>
    </source>
</evidence>
<name>A0A093XLC8_TALMA</name>
<dbReference type="Pfam" id="PF13361">
    <property type="entry name" value="UvrD_C"/>
    <property type="match status" value="1"/>
</dbReference>
<keyword evidence="6" id="KW-0238">DNA-binding</keyword>
<dbReference type="GO" id="GO:0016787">
    <property type="term" value="F:hydrolase activity"/>
    <property type="evidence" value="ECO:0007669"/>
    <property type="project" value="UniProtKB-UniRule"/>
</dbReference>
<feature type="region of interest" description="Disordered" evidence="12">
    <location>
        <begin position="1369"/>
        <end position="1405"/>
    </location>
</feature>
<feature type="region of interest" description="Disordered" evidence="12">
    <location>
        <begin position="1251"/>
        <end position="1325"/>
    </location>
</feature>
<accession>A0A093XLC8</accession>
<dbReference type="CDD" id="cd17932">
    <property type="entry name" value="DEXQc_UvrD"/>
    <property type="match status" value="1"/>
</dbReference>
<dbReference type="HOGENOM" id="CLU_004585_4_2_1"/>
<protein>
    <recommendedName>
        <fullName evidence="9">DNA 3'-5' helicase</fullName>
        <ecNumber evidence="9">5.6.2.4</ecNumber>
    </recommendedName>
</protein>